<organism evidence="3 4">
    <name type="scientific">Leptospira weilii serovar Topaz str. LT2116</name>
    <dbReference type="NCBI Taxonomy" id="1088540"/>
    <lineage>
        <taxon>Bacteria</taxon>
        <taxon>Pseudomonadati</taxon>
        <taxon>Spirochaetota</taxon>
        <taxon>Spirochaetia</taxon>
        <taxon>Leptospirales</taxon>
        <taxon>Leptospiraceae</taxon>
        <taxon>Leptospira</taxon>
    </lineage>
</organism>
<dbReference type="EMBL" id="AHOR02000026">
    <property type="protein sequence ID" value="EMF82184.1"/>
    <property type="molecule type" value="Genomic_DNA"/>
</dbReference>
<protein>
    <submittedName>
        <fullName evidence="3">PF10979 family protein</fullName>
    </submittedName>
</protein>
<evidence type="ECO:0000259" key="1">
    <source>
        <dbReference type="Pfam" id="PF10979"/>
    </source>
</evidence>
<accession>M3G863</accession>
<comment type="caution">
    <text evidence="3">The sequence shown here is derived from an EMBL/GenBank/DDBJ whole genome shotgun (WGS) entry which is preliminary data.</text>
</comment>
<evidence type="ECO:0000313" key="4">
    <source>
        <dbReference type="Proteomes" id="UP000011770"/>
    </source>
</evidence>
<dbReference type="Proteomes" id="UP000011770">
    <property type="component" value="Unassembled WGS sequence"/>
</dbReference>
<feature type="domain" description="DUF2786" evidence="1">
    <location>
        <begin position="7"/>
        <end position="42"/>
    </location>
</feature>
<dbReference type="InterPro" id="IPR055592">
    <property type="entry name" value="DUF7168"/>
</dbReference>
<evidence type="ECO:0000313" key="3">
    <source>
        <dbReference type="EMBL" id="EMF82184.1"/>
    </source>
</evidence>
<dbReference type="Pfam" id="PF23771">
    <property type="entry name" value="DUF7168"/>
    <property type="match status" value="1"/>
</dbReference>
<dbReference type="AlphaFoldDB" id="M3G863"/>
<proteinExistence type="predicted"/>
<dbReference type="InterPro" id="IPR024498">
    <property type="entry name" value="DUF2786"/>
</dbReference>
<feature type="domain" description="DUF7168" evidence="2">
    <location>
        <begin position="60"/>
        <end position="165"/>
    </location>
</feature>
<gene>
    <name evidence="3" type="ORF">LEP1GSC188_3367</name>
</gene>
<evidence type="ECO:0000259" key="2">
    <source>
        <dbReference type="Pfam" id="PF23771"/>
    </source>
</evidence>
<name>M3G863_9LEPT</name>
<reference evidence="3 4" key="1">
    <citation type="submission" date="2013-01" db="EMBL/GenBank/DDBJ databases">
        <authorList>
            <person name="Harkins D.M."/>
            <person name="Durkin A.S."/>
            <person name="Brinkac L.M."/>
            <person name="Haft D.H."/>
            <person name="Selengut J.D."/>
            <person name="Sanka R."/>
            <person name="DePew J."/>
            <person name="Purushe J."/>
            <person name="Tulsiani S.M."/>
            <person name="Graham G.C."/>
            <person name="Burns M.-A."/>
            <person name="Dohnt M.F."/>
            <person name="Smythe L.D."/>
            <person name="McKay D.B."/>
            <person name="Craig S.B."/>
            <person name="Vinetz J.M."/>
            <person name="Sutton G.G."/>
            <person name="Nierman W.C."/>
            <person name="Fouts D.E."/>
        </authorList>
    </citation>
    <scope>NUCLEOTIDE SEQUENCE [LARGE SCALE GENOMIC DNA]</scope>
    <source>
        <strain evidence="3 4">LT2116</strain>
    </source>
</reference>
<dbReference type="Pfam" id="PF10979">
    <property type="entry name" value="DUF2786"/>
    <property type="match status" value="1"/>
</dbReference>
<sequence>MSERNQIIEKINKLLALSQSPNENEAKLAAQSASDLIHKFNIGVSELKRGTVIEFDLESGKTKIQYWQRILIGSIAESNFCEVLMQRSSKGVIFKIIGRELNISATNLMYQYLSKVAHLLSPKDRSEKTPYLEGFAIGIQHRLDEKRENWGTDEMKALVRVKTEDEIAVKNHIETEYPNLKSAANKEINMSQEAFQKGYDQSQSINLSKQVEPAKLRIKG</sequence>